<dbReference type="AlphaFoldDB" id="A0A1U9JXN0"/>
<dbReference type="KEGG" id="phn:PAEH1_01350"/>
<dbReference type="OrthoDB" id="9798761at2"/>
<dbReference type="Proteomes" id="UP000189369">
    <property type="component" value="Chromosome"/>
</dbReference>
<evidence type="ECO:0000259" key="1">
    <source>
        <dbReference type="Pfam" id="PF03235"/>
    </source>
</evidence>
<dbReference type="PANTHER" id="PTHR39639:SF1">
    <property type="entry name" value="DUF262 DOMAIN-CONTAINING PROTEIN"/>
    <property type="match status" value="1"/>
</dbReference>
<dbReference type="STRING" id="643674.PAEH1_01350"/>
<evidence type="ECO:0000313" key="2">
    <source>
        <dbReference type="EMBL" id="AQS50528.1"/>
    </source>
</evidence>
<sequence>MEEEVAETTEKEKSMESQIIEYSKKIDFYTSEYTIEILAQKMHEYEYTVPEYQREFTWDEVRKSKFIESIIIGLPIPFLFLWISPETGKLEIVDGSQRLRTLEEYLYNRLSLVGLDRLHLLNNTRFEDLTLSRQRKILNKSIRGVILSEDTDVEARIDLFERINTGSKVANPTEIRRGVLRGDFMDLVTSLAQDERFKTLAPVSIKQEKEREREELVSRFFAYTDGLDDYRDDVSPFLFRYIKNKSEEVNGKPRLIKRYEKRFNKMLDFVEANLPMGFRKTEKSNTTPRTRFESIAIGSYLALEENPRLSIGPEDVSAILASREFTKIIRTDGANSRKNLTGRIEFMKEALLEKGAGQ</sequence>
<accession>A0A1U9JXN0</accession>
<gene>
    <name evidence="2" type="ORF">PAEH1_01350</name>
</gene>
<name>A0A1U9JXN0_9BURK</name>
<dbReference type="EMBL" id="CP019697">
    <property type="protein sequence ID" value="AQS50528.1"/>
    <property type="molecule type" value="Genomic_DNA"/>
</dbReference>
<dbReference type="InterPro" id="IPR004919">
    <property type="entry name" value="GmrSD_N"/>
</dbReference>
<organism evidence="2 3">
    <name type="scientific">Paenalcaligenes hominis</name>
    <dbReference type="NCBI Taxonomy" id="643674"/>
    <lineage>
        <taxon>Bacteria</taxon>
        <taxon>Pseudomonadati</taxon>
        <taxon>Pseudomonadota</taxon>
        <taxon>Betaproteobacteria</taxon>
        <taxon>Burkholderiales</taxon>
        <taxon>Alcaligenaceae</taxon>
        <taxon>Paenalcaligenes</taxon>
    </lineage>
</organism>
<reference evidence="2 3" key="1">
    <citation type="submission" date="2017-01" db="EMBL/GenBank/DDBJ databases">
        <title>Complete Genome Sequence of Paenalcaligenes hominis, Isolated from a paraplegic Patient with neurogenic bladder.</title>
        <authorList>
            <person name="Mukhopadhyay R."/>
            <person name="Joaquin J."/>
            <person name="Hogue R."/>
            <person name="Kilaru A."/>
            <person name="Jospin G."/>
            <person name="Mars K."/>
            <person name="Eisen J.A."/>
            <person name="Chaturvedi V."/>
        </authorList>
    </citation>
    <scope>NUCLEOTIDE SEQUENCE [LARGE SCALE GENOMIC DNA]</scope>
    <source>
        <strain evidence="2 3">15S00501</strain>
    </source>
</reference>
<protein>
    <recommendedName>
        <fullName evidence="1">GmrSD restriction endonucleases N-terminal domain-containing protein</fullName>
    </recommendedName>
</protein>
<proteinExistence type="predicted"/>
<evidence type="ECO:0000313" key="3">
    <source>
        <dbReference type="Proteomes" id="UP000189369"/>
    </source>
</evidence>
<dbReference type="PANTHER" id="PTHR39639">
    <property type="entry name" value="CHROMOSOME 16, WHOLE GENOME SHOTGUN SEQUENCE"/>
    <property type="match status" value="1"/>
</dbReference>
<feature type="domain" description="GmrSD restriction endonucleases N-terminal" evidence="1">
    <location>
        <begin position="43"/>
        <end position="178"/>
    </location>
</feature>
<dbReference type="Pfam" id="PF03235">
    <property type="entry name" value="GmrSD_N"/>
    <property type="match status" value="1"/>
</dbReference>